<comment type="caution">
    <text evidence="2">The sequence shown here is derived from an EMBL/GenBank/DDBJ whole genome shotgun (WGS) entry which is preliminary data.</text>
</comment>
<dbReference type="Pfam" id="PF13715">
    <property type="entry name" value="CarbopepD_reg_2"/>
    <property type="match status" value="1"/>
</dbReference>
<feature type="chain" id="PRO_5046813298" description="Carboxypeptidase-like regulatory domain-containing protein" evidence="1">
    <location>
        <begin position="19"/>
        <end position="128"/>
    </location>
</feature>
<dbReference type="Proteomes" id="UP001501433">
    <property type="component" value="Unassembled WGS sequence"/>
</dbReference>
<keyword evidence="3" id="KW-1185">Reference proteome</keyword>
<dbReference type="Gene3D" id="2.60.40.1120">
    <property type="entry name" value="Carboxypeptidase-like, regulatory domain"/>
    <property type="match status" value="1"/>
</dbReference>
<dbReference type="SUPFAM" id="SSF49452">
    <property type="entry name" value="Starch-binding domain-like"/>
    <property type="match status" value="1"/>
</dbReference>
<accession>A0ABP9BUX5</accession>
<evidence type="ECO:0000313" key="3">
    <source>
        <dbReference type="Proteomes" id="UP001501433"/>
    </source>
</evidence>
<evidence type="ECO:0000256" key="1">
    <source>
        <dbReference type="SAM" id="SignalP"/>
    </source>
</evidence>
<dbReference type="InterPro" id="IPR013784">
    <property type="entry name" value="Carb-bd-like_fold"/>
</dbReference>
<organism evidence="2 3">
    <name type="scientific">Litoribaculum gwangyangense</name>
    <dbReference type="NCBI Taxonomy" id="1130722"/>
    <lineage>
        <taxon>Bacteria</taxon>
        <taxon>Pseudomonadati</taxon>
        <taxon>Bacteroidota</taxon>
        <taxon>Flavobacteriia</taxon>
        <taxon>Flavobacteriales</taxon>
        <taxon>Flavobacteriaceae</taxon>
        <taxon>Litoribaculum</taxon>
    </lineage>
</organism>
<feature type="signal peptide" evidence="1">
    <location>
        <begin position="1"/>
        <end position="18"/>
    </location>
</feature>
<keyword evidence="1" id="KW-0732">Signal</keyword>
<gene>
    <name evidence="2" type="ORF">GCM10023330_02900</name>
</gene>
<name>A0ABP9BUX5_9FLAO</name>
<evidence type="ECO:0008006" key="4">
    <source>
        <dbReference type="Google" id="ProtNLM"/>
    </source>
</evidence>
<evidence type="ECO:0000313" key="2">
    <source>
        <dbReference type="EMBL" id="GAA4800700.1"/>
    </source>
</evidence>
<protein>
    <recommendedName>
        <fullName evidence="4">Carboxypeptidase-like regulatory domain-containing protein</fullName>
    </recommendedName>
</protein>
<sequence length="128" mass="13796">MKQIIFLVAFLISAFTFAQNTGSIVGSVLDVEENNTPLTLAKVILKETGAEALSDENGNFKFENLKEGSYTLVSSFVGYETKALETMVVSNKTNTVTLQLGASTLSLDDLMLAFASEDKKETASVTNN</sequence>
<dbReference type="RefSeq" id="WP_345275157.1">
    <property type="nucleotide sequence ID" value="NZ_BAABJW010000001.1"/>
</dbReference>
<dbReference type="EMBL" id="BAABJW010000001">
    <property type="protein sequence ID" value="GAA4800700.1"/>
    <property type="molecule type" value="Genomic_DNA"/>
</dbReference>
<reference evidence="3" key="1">
    <citation type="journal article" date="2019" name="Int. J. Syst. Evol. Microbiol.">
        <title>The Global Catalogue of Microorganisms (GCM) 10K type strain sequencing project: providing services to taxonomists for standard genome sequencing and annotation.</title>
        <authorList>
            <consortium name="The Broad Institute Genomics Platform"/>
            <consortium name="The Broad Institute Genome Sequencing Center for Infectious Disease"/>
            <person name="Wu L."/>
            <person name="Ma J."/>
        </authorList>
    </citation>
    <scope>NUCLEOTIDE SEQUENCE [LARGE SCALE GENOMIC DNA]</scope>
    <source>
        <strain evidence="3">JCM 18325</strain>
    </source>
</reference>
<proteinExistence type="predicted"/>